<proteinExistence type="predicted"/>
<feature type="region of interest" description="Disordered" evidence="1">
    <location>
        <begin position="32"/>
        <end position="51"/>
    </location>
</feature>
<dbReference type="InterPro" id="IPR001466">
    <property type="entry name" value="Beta-lactam-related"/>
</dbReference>
<dbReference type="Pfam" id="PF00144">
    <property type="entry name" value="Beta-lactamase"/>
    <property type="match status" value="1"/>
</dbReference>
<evidence type="ECO:0000256" key="2">
    <source>
        <dbReference type="SAM" id="SignalP"/>
    </source>
</evidence>
<gene>
    <name evidence="4" type="ORF">GKJPGBOP_06777</name>
</gene>
<dbReference type="AlphaFoldDB" id="A0A401WCL6"/>
<dbReference type="InterPro" id="IPR050491">
    <property type="entry name" value="AmpC-like"/>
</dbReference>
<evidence type="ECO:0000256" key="1">
    <source>
        <dbReference type="SAM" id="MobiDB-lite"/>
    </source>
</evidence>
<keyword evidence="5" id="KW-1185">Reference proteome</keyword>
<feature type="domain" description="Beta-lactamase-related" evidence="3">
    <location>
        <begin position="56"/>
        <end position="386"/>
    </location>
</feature>
<evidence type="ECO:0000259" key="3">
    <source>
        <dbReference type="Pfam" id="PF00144"/>
    </source>
</evidence>
<dbReference type="Gene3D" id="3.40.710.10">
    <property type="entry name" value="DD-peptidase/beta-lactamase superfamily"/>
    <property type="match status" value="1"/>
</dbReference>
<protein>
    <submittedName>
        <fullName evidence="4">Peptidase</fullName>
    </submittedName>
</protein>
<comment type="caution">
    <text evidence="4">The sequence shown here is derived from an EMBL/GenBank/DDBJ whole genome shotgun (WGS) entry which is preliminary data.</text>
</comment>
<name>A0A401WCL6_STREY</name>
<feature type="signal peptide" evidence="2">
    <location>
        <begin position="1"/>
        <end position="20"/>
    </location>
</feature>
<evidence type="ECO:0000313" key="5">
    <source>
        <dbReference type="Proteomes" id="UP000286746"/>
    </source>
</evidence>
<accession>A0A401WCL6</accession>
<reference evidence="4 5" key="1">
    <citation type="submission" date="2018-11" db="EMBL/GenBank/DDBJ databases">
        <title>Whole genome sequence of Streptomyces paromomycinus NBRC 15454(T).</title>
        <authorList>
            <person name="Komaki H."/>
            <person name="Tamura T."/>
        </authorList>
    </citation>
    <scope>NUCLEOTIDE SEQUENCE [LARGE SCALE GENOMIC DNA]</scope>
    <source>
        <strain evidence="4 5">NBRC 15454</strain>
    </source>
</reference>
<organism evidence="4 5">
    <name type="scientific">Streptomyces paromomycinus</name>
    <name type="common">Streptomyces rimosus subsp. paromomycinus</name>
    <dbReference type="NCBI Taxonomy" id="92743"/>
    <lineage>
        <taxon>Bacteria</taxon>
        <taxon>Bacillati</taxon>
        <taxon>Actinomycetota</taxon>
        <taxon>Actinomycetes</taxon>
        <taxon>Kitasatosporales</taxon>
        <taxon>Streptomycetaceae</taxon>
        <taxon>Streptomyces</taxon>
    </lineage>
</organism>
<evidence type="ECO:0000313" key="4">
    <source>
        <dbReference type="EMBL" id="GCD47020.1"/>
    </source>
</evidence>
<dbReference type="PANTHER" id="PTHR46825:SF7">
    <property type="entry name" value="D-ALANYL-D-ALANINE CARBOXYPEPTIDASE"/>
    <property type="match status" value="1"/>
</dbReference>
<dbReference type="Proteomes" id="UP000286746">
    <property type="component" value="Unassembled WGS sequence"/>
</dbReference>
<dbReference type="EMBL" id="BHZD01000001">
    <property type="protein sequence ID" value="GCD47020.1"/>
    <property type="molecule type" value="Genomic_DNA"/>
</dbReference>
<keyword evidence="2" id="KW-0732">Signal</keyword>
<sequence>MRTRIRTVALAAALTTTLVAGVTAVPAAAAPAPAGASCTRTSPSSPQPGLDTEALAQALRGLPDRDTTAALVRVGGQETWHGSAGVRSLKTGRGPLENARFRAGSTTKVVTSAIVLQLAAERKLDLDGTVQHYLPGLLPATFDPITVRQLLTFTSGLQPGASLGAENAEGYENRFRTLTPQDVVAASAAKGPYEGPDEGPGKKQRYANIDYTVLGLLIEKVTGDTYAHQARNRIFRPAGMTHTAFPAGPDPRIHGPHHRGYQRLANGAVVDATEWNMSDRWAAGDMISTTADLEKFLVALFRGRLVPQPLLDAEMFTVPDIEGARLSAGLERRDLGGGRIVWGKTGARPGYNTLFAADRNLCRTLVYSVNAVDAKAETVNPAAQRLVQAVFAPGRR</sequence>
<dbReference type="PANTHER" id="PTHR46825">
    <property type="entry name" value="D-ALANYL-D-ALANINE-CARBOXYPEPTIDASE/ENDOPEPTIDASE AMPH"/>
    <property type="match status" value="1"/>
</dbReference>
<dbReference type="InterPro" id="IPR012338">
    <property type="entry name" value="Beta-lactam/transpept-like"/>
</dbReference>
<feature type="chain" id="PRO_5039069405" evidence="2">
    <location>
        <begin position="21"/>
        <end position="396"/>
    </location>
</feature>
<dbReference type="RefSeq" id="WP_125057234.1">
    <property type="nucleotide sequence ID" value="NZ_BHZD01000001.1"/>
</dbReference>
<dbReference type="SUPFAM" id="SSF56601">
    <property type="entry name" value="beta-lactamase/transpeptidase-like"/>
    <property type="match status" value="1"/>
</dbReference>